<protein>
    <recommendedName>
        <fullName evidence="2">Cupin 2 conserved barrel domain-containing protein</fullName>
    </recommendedName>
</protein>
<accession>A0A381XAP2</accession>
<dbReference type="SUPFAM" id="SSF51182">
    <property type="entry name" value="RmlC-like cupins"/>
    <property type="match status" value="1"/>
</dbReference>
<dbReference type="EMBL" id="UINC01014467">
    <property type="protein sequence ID" value="SVA61670.1"/>
    <property type="molecule type" value="Genomic_DNA"/>
</dbReference>
<dbReference type="Gene3D" id="2.60.120.10">
    <property type="entry name" value="Jelly Rolls"/>
    <property type="match status" value="1"/>
</dbReference>
<dbReference type="AlphaFoldDB" id="A0A381XAP2"/>
<dbReference type="InterPro" id="IPR014710">
    <property type="entry name" value="RmlC-like_jellyroll"/>
</dbReference>
<gene>
    <name evidence="1" type="ORF">METZ01_LOCUS114524</name>
</gene>
<reference evidence="1" key="1">
    <citation type="submission" date="2018-05" db="EMBL/GenBank/DDBJ databases">
        <authorList>
            <person name="Lanie J.A."/>
            <person name="Ng W.-L."/>
            <person name="Kazmierczak K.M."/>
            <person name="Andrzejewski T.M."/>
            <person name="Davidsen T.M."/>
            <person name="Wayne K.J."/>
            <person name="Tettelin H."/>
            <person name="Glass J.I."/>
            <person name="Rusch D."/>
            <person name="Podicherti R."/>
            <person name="Tsui H.-C.T."/>
            <person name="Winkler M.E."/>
        </authorList>
    </citation>
    <scope>NUCLEOTIDE SEQUENCE</scope>
</reference>
<dbReference type="InterPro" id="IPR011051">
    <property type="entry name" value="RmlC_Cupin_sf"/>
</dbReference>
<sequence length="92" mass="10689">MARPTILIENDKVKVTEWLFDVGDSTGHHVHENNYIVVPMLDGELKILEKNNNETISKLIKGGAYYREKGVEHNVFNNNEFPYSFIEIELIR</sequence>
<name>A0A381XAP2_9ZZZZ</name>
<proteinExistence type="predicted"/>
<evidence type="ECO:0008006" key="2">
    <source>
        <dbReference type="Google" id="ProtNLM"/>
    </source>
</evidence>
<organism evidence="1">
    <name type="scientific">marine metagenome</name>
    <dbReference type="NCBI Taxonomy" id="408172"/>
    <lineage>
        <taxon>unclassified sequences</taxon>
        <taxon>metagenomes</taxon>
        <taxon>ecological metagenomes</taxon>
    </lineage>
</organism>
<evidence type="ECO:0000313" key="1">
    <source>
        <dbReference type="EMBL" id="SVA61670.1"/>
    </source>
</evidence>